<feature type="domain" description="F-box" evidence="1">
    <location>
        <begin position="18"/>
        <end position="54"/>
    </location>
</feature>
<dbReference type="OrthoDB" id="685981at2759"/>
<dbReference type="PANTHER" id="PTHR34223:SF107">
    <property type="entry name" value="F-BOX DOMAIN-CONTAINING PROTEIN"/>
    <property type="match status" value="1"/>
</dbReference>
<dbReference type="SUPFAM" id="SSF81383">
    <property type="entry name" value="F-box domain"/>
    <property type="match status" value="1"/>
</dbReference>
<dbReference type="InterPro" id="IPR001810">
    <property type="entry name" value="F-box_dom"/>
</dbReference>
<dbReference type="InterPro" id="IPR053197">
    <property type="entry name" value="F-box_SCFL_complex_component"/>
</dbReference>
<dbReference type="Gene3D" id="1.20.1280.50">
    <property type="match status" value="1"/>
</dbReference>
<dbReference type="PANTHER" id="PTHR34223">
    <property type="entry name" value="OS11G0201299 PROTEIN"/>
    <property type="match status" value="1"/>
</dbReference>
<dbReference type="SUPFAM" id="SSF52047">
    <property type="entry name" value="RNI-like"/>
    <property type="match status" value="1"/>
</dbReference>
<gene>
    <name evidence="2" type="ORF">HU200_029301</name>
</gene>
<sequence>MPPRGPAKRAAPPVGGSGGNIEVLPDSILEHILGFLPSPEAVQTSVLARRWRHLWKSATGLRVGCEYSDPRPVEELRSLMNHLLIIRQGSPLEKCDLAFGDFAGQDDVPHVNLWFRQTRLELDGVRMHNSLLNFSSCPALEYLQITCCDLSSVNNIMSESLKHLNIDYSVCSSDSRIRIYAPKMVSLRLVDLRERTPVLEKMPGLVQAFVKIDDECTDRCNGANYQTCDCESCDSSDNMAGGCRNCVLLNGVSEAQNLALVSDSKMLKTLLLNDYWCVPNDFLALACILEHSPILEKLILHFFSKRLKPKVEMKLRVGPTKRSGAISKHLKKVELKCDVVDVRVLKVLQFLSAFNICKLTCSAPCTSSIY</sequence>
<name>A0A835BQQ2_9POAL</name>
<accession>A0A835BQQ2</accession>
<evidence type="ECO:0000313" key="3">
    <source>
        <dbReference type="Proteomes" id="UP000636709"/>
    </source>
</evidence>
<dbReference type="AlphaFoldDB" id="A0A835BQQ2"/>
<dbReference type="EMBL" id="JACEFO010001753">
    <property type="protein sequence ID" value="KAF8711280.1"/>
    <property type="molecule type" value="Genomic_DNA"/>
</dbReference>
<organism evidence="2 3">
    <name type="scientific">Digitaria exilis</name>
    <dbReference type="NCBI Taxonomy" id="1010633"/>
    <lineage>
        <taxon>Eukaryota</taxon>
        <taxon>Viridiplantae</taxon>
        <taxon>Streptophyta</taxon>
        <taxon>Embryophyta</taxon>
        <taxon>Tracheophyta</taxon>
        <taxon>Spermatophyta</taxon>
        <taxon>Magnoliopsida</taxon>
        <taxon>Liliopsida</taxon>
        <taxon>Poales</taxon>
        <taxon>Poaceae</taxon>
        <taxon>PACMAD clade</taxon>
        <taxon>Panicoideae</taxon>
        <taxon>Panicodae</taxon>
        <taxon>Paniceae</taxon>
        <taxon>Anthephorinae</taxon>
        <taxon>Digitaria</taxon>
    </lineage>
</organism>
<dbReference type="InterPro" id="IPR036047">
    <property type="entry name" value="F-box-like_dom_sf"/>
</dbReference>
<dbReference type="Proteomes" id="UP000636709">
    <property type="component" value="Unassembled WGS sequence"/>
</dbReference>
<comment type="caution">
    <text evidence="2">The sequence shown here is derived from an EMBL/GenBank/DDBJ whole genome shotgun (WGS) entry which is preliminary data.</text>
</comment>
<reference evidence="2" key="1">
    <citation type="submission" date="2020-07" db="EMBL/GenBank/DDBJ databases">
        <title>Genome sequence and genetic diversity analysis of an under-domesticated orphan crop, white fonio (Digitaria exilis).</title>
        <authorList>
            <person name="Bennetzen J.L."/>
            <person name="Chen S."/>
            <person name="Ma X."/>
            <person name="Wang X."/>
            <person name="Yssel A.E.J."/>
            <person name="Chaluvadi S.R."/>
            <person name="Johnson M."/>
            <person name="Gangashetty P."/>
            <person name="Hamidou F."/>
            <person name="Sanogo M.D."/>
            <person name="Zwaenepoel A."/>
            <person name="Wallace J."/>
            <person name="Van De Peer Y."/>
            <person name="Van Deynze A."/>
        </authorList>
    </citation>
    <scope>NUCLEOTIDE SEQUENCE</scope>
    <source>
        <tissue evidence="2">Leaves</tissue>
    </source>
</reference>
<dbReference type="PROSITE" id="PS50181">
    <property type="entry name" value="FBOX"/>
    <property type="match status" value="1"/>
</dbReference>
<protein>
    <recommendedName>
        <fullName evidence="1">F-box domain-containing protein</fullName>
    </recommendedName>
</protein>
<evidence type="ECO:0000259" key="1">
    <source>
        <dbReference type="PROSITE" id="PS50181"/>
    </source>
</evidence>
<keyword evidence="3" id="KW-1185">Reference proteome</keyword>
<evidence type="ECO:0000313" key="2">
    <source>
        <dbReference type="EMBL" id="KAF8711280.1"/>
    </source>
</evidence>
<dbReference type="Pfam" id="PF00646">
    <property type="entry name" value="F-box"/>
    <property type="match status" value="1"/>
</dbReference>
<dbReference type="InterPro" id="IPR053781">
    <property type="entry name" value="F-box_AtFBL13-like"/>
</dbReference>
<proteinExistence type="predicted"/>
<dbReference type="CDD" id="cd22160">
    <property type="entry name" value="F-box_AtFBL13-like"/>
    <property type="match status" value="1"/>
</dbReference>